<dbReference type="AlphaFoldDB" id="A0A9P2RX21"/>
<evidence type="ECO:0000313" key="1">
    <source>
        <dbReference type="EMBL" id="EJF92365.1"/>
    </source>
</evidence>
<sequence>MKSMPERPYFNLIIQNQKLAVFFASDKLFIKKGFNKDYITYSMDNTLYEGAIKGSISKDRKLKQLAKFIRYGDVCFETMDVKRVMQPFIKKV</sequence>
<gene>
    <name evidence="1" type="ORF">ME9_01573</name>
</gene>
<name>A0A9P2RX21_BARTA</name>
<keyword evidence="2" id="KW-1185">Reference proteome</keyword>
<accession>A0A9P2RX21</accession>
<proteinExistence type="predicted"/>
<protein>
    <submittedName>
        <fullName evidence="1">Uncharacterized protein</fullName>
    </submittedName>
</protein>
<evidence type="ECO:0000313" key="2">
    <source>
        <dbReference type="Proteomes" id="UP000002648"/>
    </source>
</evidence>
<reference evidence="1 2" key="1">
    <citation type="submission" date="2012-03" db="EMBL/GenBank/DDBJ databases">
        <title>The Genome Sequence of Bartonella taylorii 8TBB.</title>
        <authorList>
            <consortium name="The Broad Institute Genome Sequencing Platform"/>
            <consortium name="The Broad Institute Genome Sequencing Center for Infectious Disease"/>
            <person name="Feldgarden M."/>
            <person name="Kirby J."/>
            <person name="Kosoy M."/>
            <person name="Birtles R."/>
            <person name="Probert W.S."/>
            <person name="Chiaraviglio L."/>
            <person name="Young S.K."/>
            <person name="Zeng Q."/>
            <person name="Gargeya S."/>
            <person name="Fitzgerald M."/>
            <person name="Haas B."/>
            <person name="Abouelleil A."/>
            <person name="Alvarado L."/>
            <person name="Arachchi H.M."/>
            <person name="Berlin A."/>
            <person name="Chapman S.B."/>
            <person name="Gearin G."/>
            <person name="Goldberg J."/>
            <person name="Griggs A."/>
            <person name="Gujja S."/>
            <person name="Hansen M."/>
            <person name="Heiman D."/>
            <person name="Howarth C."/>
            <person name="Larimer J."/>
            <person name="Lui A."/>
            <person name="MacDonald P.J.P."/>
            <person name="McCowen C."/>
            <person name="Montmayeur A."/>
            <person name="Murphy C."/>
            <person name="Neiman D."/>
            <person name="Pearson M."/>
            <person name="Priest M."/>
            <person name="Roberts A."/>
            <person name="Saif S."/>
            <person name="Shea T."/>
            <person name="Sisk P."/>
            <person name="Stolte C."/>
            <person name="Sykes S."/>
            <person name="Wortman J."/>
            <person name="Nusbaum C."/>
            <person name="Birren B."/>
        </authorList>
    </citation>
    <scope>NUCLEOTIDE SEQUENCE [LARGE SCALE GENOMIC DNA]</scope>
    <source>
        <strain evidence="1 2">8TBB</strain>
    </source>
</reference>
<organism evidence="1 2">
    <name type="scientific">Bartonella taylorii 8TBB</name>
    <dbReference type="NCBI Taxonomy" id="1094560"/>
    <lineage>
        <taxon>Bacteria</taxon>
        <taxon>Pseudomonadati</taxon>
        <taxon>Pseudomonadota</taxon>
        <taxon>Alphaproteobacteria</taxon>
        <taxon>Hyphomicrobiales</taxon>
        <taxon>Bartonellaceae</taxon>
        <taxon>Bartonella</taxon>
    </lineage>
</organism>
<dbReference type="Proteomes" id="UP000002648">
    <property type="component" value="Unassembled WGS sequence"/>
</dbReference>
<comment type="caution">
    <text evidence="1">The sequence shown here is derived from an EMBL/GenBank/DDBJ whole genome shotgun (WGS) entry which is preliminary data.</text>
</comment>
<dbReference type="EMBL" id="AIMD01000053">
    <property type="protein sequence ID" value="EJF92365.1"/>
    <property type="molecule type" value="Genomic_DNA"/>
</dbReference>